<sequence length="171" mass="18669">MLPGDVLVFFFLRCIFAIKAITVAMALSRKLYQVSSQNFIRCTTQIHINFQANHASRWFLGSVFLVGKRNLSIATGPQQAQHPNPANFANRSKEEMAEIGRKGGQKGGRARGVGGFHNMDPDKQRAIAAKGGRASKGAFAKGSKRARVAGRKGGKSRKLGSLEDEYSDVFE</sequence>
<protein>
    <recommendedName>
        <fullName evidence="5">Conidiation-specific protein 10</fullName>
    </recommendedName>
</protein>
<dbReference type="Pfam" id="PF10685">
    <property type="entry name" value="KGG"/>
    <property type="match status" value="2"/>
</dbReference>
<organism evidence="3 4">
    <name type="scientific">Talaromyces islandicus</name>
    <name type="common">Penicillium islandicum</name>
    <dbReference type="NCBI Taxonomy" id="28573"/>
    <lineage>
        <taxon>Eukaryota</taxon>
        <taxon>Fungi</taxon>
        <taxon>Dikarya</taxon>
        <taxon>Ascomycota</taxon>
        <taxon>Pezizomycotina</taxon>
        <taxon>Eurotiomycetes</taxon>
        <taxon>Eurotiomycetidae</taxon>
        <taxon>Eurotiales</taxon>
        <taxon>Trichocomaceae</taxon>
        <taxon>Talaromyces</taxon>
        <taxon>Talaromyces sect. Islandici</taxon>
    </lineage>
</organism>
<evidence type="ECO:0000256" key="1">
    <source>
        <dbReference type="SAM" id="MobiDB-lite"/>
    </source>
</evidence>
<dbReference type="EMBL" id="CVMT01000003">
    <property type="protein sequence ID" value="CRG87314.1"/>
    <property type="molecule type" value="Genomic_DNA"/>
</dbReference>
<keyword evidence="4" id="KW-1185">Reference proteome</keyword>
<keyword evidence="2" id="KW-0812">Transmembrane</keyword>
<dbReference type="OrthoDB" id="4226907at2759"/>
<accession>A0A0U1LV86</accession>
<keyword evidence="2" id="KW-0472">Membrane</keyword>
<dbReference type="InterPro" id="IPR019626">
    <property type="entry name" value="Stress-induced_KGG_rpt"/>
</dbReference>
<name>A0A0U1LV86_TALIS</name>
<evidence type="ECO:0000313" key="3">
    <source>
        <dbReference type="EMBL" id="CRG87314.1"/>
    </source>
</evidence>
<gene>
    <name evidence="3" type="ORF">PISL3812_04331</name>
</gene>
<evidence type="ECO:0000313" key="4">
    <source>
        <dbReference type="Proteomes" id="UP000054383"/>
    </source>
</evidence>
<evidence type="ECO:0008006" key="5">
    <source>
        <dbReference type="Google" id="ProtNLM"/>
    </source>
</evidence>
<feature type="compositionally biased region" description="Basic residues" evidence="1">
    <location>
        <begin position="142"/>
        <end position="158"/>
    </location>
</feature>
<dbReference type="Proteomes" id="UP000054383">
    <property type="component" value="Unassembled WGS sequence"/>
</dbReference>
<dbReference type="STRING" id="28573.A0A0U1LV86"/>
<feature type="transmembrane region" description="Helical" evidence="2">
    <location>
        <begin position="6"/>
        <end position="27"/>
    </location>
</feature>
<keyword evidence="2" id="KW-1133">Transmembrane helix</keyword>
<reference evidence="3 4" key="1">
    <citation type="submission" date="2015-04" db="EMBL/GenBank/DDBJ databases">
        <authorList>
            <person name="Syromyatnikov M.Y."/>
            <person name="Popov V.N."/>
        </authorList>
    </citation>
    <scope>NUCLEOTIDE SEQUENCE [LARGE SCALE GENOMIC DNA]</scope>
    <source>
        <strain evidence="3">WF-38-12</strain>
    </source>
</reference>
<dbReference type="AlphaFoldDB" id="A0A0U1LV86"/>
<proteinExistence type="predicted"/>
<feature type="compositionally biased region" description="Acidic residues" evidence="1">
    <location>
        <begin position="162"/>
        <end position="171"/>
    </location>
</feature>
<evidence type="ECO:0000256" key="2">
    <source>
        <dbReference type="SAM" id="Phobius"/>
    </source>
</evidence>
<feature type="region of interest" description="Disordered" evidence="1">
    <location>
        <begin position="95"/>
        <end position="171"/>
    </location>
</feature>
<feature type="compositionally biased region" description="Gly residues" evidence="1">
    <location>
        <begin position="105"/>
        <end position="115"/>
    </location>
</feature>